<keyword evidence="2" id="KW-0449">Lipoprotein</keyword>
<dbReference type="EMBL" id="FQZN01000023">
    <property type="protein sequence ID" value="SHJ33733.1"/>
    <property type="molecule type" value="Genomic_DNA"/>
</dbReference>
<sequence>MKINKYKLILGAFSLAFLTACDFEAINTDDFGMTPERGKMDGIVVGGPITSMQRCVTSVGTVADDTDVINQYQVAYHLSADCWSGYFAQNGTWDNGNCNVNYYLKENWVSASFTESYTNILPLWKEVKQESEKSDMPEAFALAQILKISAWHKTTDMFGPIPYKNAGEMMLVIPYDSQEDVYKYFFEDLTAAIEVLTPKAEQRGKLLSKFDVVYAGDVRKWVKYANSLMLRLAMRIRYADATTAQKYAEQAVNHPIGVMESKDDEAKMGSGAGLVFVNNIETLANQYNESRMGSSMFAYLAGYQDPRLKAYFKEAATEDAVQVGTLGKYRAVPTGHAISKNESAGFFLYSLPNIEKTTPTYWMRASEVYFLRAEGALLNWNMKGSAEDLYRQGIETSFVENNVAASEVVSYMNSGRQPASYTNSRPSVNESAPTLATAAWDATSDEQRLEKIMIQKWIALYPNGQEAWSEWRRTGYPKLHKVVSNYGRSQGVTDVKLGIRRMIYPANRSTSEADKANLQKAIEMLGPGGDASTTNLWWDKKVH</sequence>
<accession>A0A1M6IH14</accession>
<feature type="signal peptide" evidence="1">
    <location>
        <begin position="1"/>
        <end position="25"/>
    </location>
</feature>
<dbReference type="eggNOG" id="COG4198">
    <property type="taxonomic scope" value="Bacteria"/>
</dbReference>
<proteinExistence type="predicted"/>
<dbReference type="RefSeq" id="WP_073314289.1">
    <property type="nucleotide sequence ID" value="NZ_FQZN01000023.1"/>
</dbReference>
<dbReference type="SUPFAM" id="SSF48452">
    <property type="entry name" value="TPR-like"/>
    <property type="match status" value="1"/>
</dbReference>
<dbReference type="Pfam" id="PF12741">
    <property type="entry name" value="SusD-like"/>
    <property type="match status" value="1"/>
</dbReference>
<name>A0A1M6IH14_9BACE</name>
<evidence type="ECO:0000313" key="3">
    <source>
        <dbReference type="Proteomes" id="UP000184192"/>
    </source>
</evidence>
<dbReference type="Proteomes" id="UP000184192">
    <property type="component" value="Unassembled WGS sequence"/>
</dbReference>
<evidence type="ECO:0000313" key="2">
    <source>
        <dbReference type="EMBL" id="SHJ33733.1"/>
    </source>
</evidence>
<evidence type="ECO:0000256" key="1">
    <source>
        <dbReference type="SAM" id="SignalP"/>
    </source>
</evidence>
<organism evidence="2 3">
    <name type="scientific">Bacteroides stercorirosoris</name>
    <dbReference type="NCBI Taxonomy" id="871324"/>
    <lineage>
        <taxon>Bacteria</taxon>
        <taxon>Pseudomonadati</taxon>
        <taxon>Bacteroidota</taxon>
        <taxon>Bacteroidia</taxon>
        <taxon>Bacteroidales</taxon>
        <taxon>Bacteroidaceae</taxon>
        <taxon>Bacteroides</taxon>
    </lineage>
</organism>
<dbReference type="InterPro" id="IPR024302">
    <property type="entry name" value="SusD-like"/>
</dbReference>
<feature type="chain" id="PRO_5013110543" evidence="1">
    <location>
        <begin position="26"/>
        <end position="543"/>
    </location>
</feature>
<reference evidence="3" key="1">
    <citation type="submission" date="2016-11" db="EMBL/GenBank/DDBJ databases">
        <authorList>
            <person name="Varghese N."/>
            <person name="Submissions S."/>
        </authorList>
    </citation>
    <scope>NUCLEOTIDE SEQUENCE [LARGE SCALE GENOMIC DNA]</scope>
    <source>
        <strain evidence="3">DSM 26884</strain>
    </source>
</reference>
<dbReference type="PROSITE" id="PS51257">
    <property type="entry name" value="PROKAR_LIPOPROTEIN"/>
    <property type="match status" value="1"/>
</dbReference>
<protein>
    <submittedName>
        <fullName evidence="2">Susd and RagB outer membrane lipoprotein</fullName>
    </submittedName>
</protein>
<dbReference type="AlphaFoldDB" id="A0A1M6IH14"/>
<dbReference type="InterPro" id="IPR011990">
    <property type="entry name" value="TPR-like_helical_dom_sf"/>
</dbReference>
<gene>
    <name evidence="2" type="ORF">SAMN05444350_1235</name>
</gene>
<dbReference type="GeneID" id="92713491"/>
<keyword evidence="3" id="KW-1185">Reference proteome</keyword>
<dbReference type="Gene3D" id="1.25.40.390">
    <property type="match status" value="1"/>
</dbReference>
<keyword evidence="1" id="KW-0732">Signal</keyword>